<evidence type="ECO:0000256" key="1">
    <source>
        <dbReference type="SAM" id="MobiDB-lite"/>
    </source>
</evidence>
<feature type="region of interest" description="Disordered" evidence="1">
    <location>
        <begin position="215"/>
        <end position="236"/>
    </location>
</feature>
<protein>
    <submittedName>
        <fullName evidence="3">Cell wall hydrolase</fullName>
    </submittedName>
</protein>
<organism evidence="3 4">
    <name type="scientific">Ruminococcus albus SY3</name>
    <dbReference type="NCBI Taxonomy" id="1341156"/>
    <lineage>
        <taxon>Bacteria</taxon>
        <taxon>Bacillati</taxon>
        <taxon>Bacillota</taxon>
        <taxon>Clostridia</taxon>
        <taxon>Eubacteriales</taxon>
        <taxon>Oscillospiraceae</taxon>
        <taxon>Ruminococcus</taxon>
    </lineage>
</organism>
<dbReference type="InterPro" id="IPR003646">
    <property type="entry name" value="SH3-like_bac-type"/>
</dbReference>
<dbReference type="Pfam" id="PF08239">
    <property type="entry name" value="SH3_3"/>
    <property type="match status" value="1"/>
</dbReference>
<gene>
    <name evidence="3" type="ORF">RASY3_12095</name>
</gene>
<feature type="compositionally biased region" description="Low complexity" evidence="1">
    <location>
        <begin position="113"/>
        <end position="125"/>
    </location>
</feature>
<dbReference type="InterPro" id="IPR042047">
    <property type="entry name" value="SleB_dom1"/>
</dbReference>
<comment type="caution">
    <text evidence="3">The sequence shown here is derived from an EMBL/GenBank/DDBJ whole genome shotgun (WGS) entry which is preliminary data.</text>
</comment>
<dbReference type="Gene3D" id="1.10.10.2520">
    <property type="entry name" value="Cell wall hydrolase SleB, domain 1"/>
    <property type="match status" value="1"/>
</dbReference>
<name>A0A011VUX9_RUMAL</name>
<feature type="compositionally biased region" description="Basic and acidic residues" evidence="1">
    <location>
        <begin position="126"/>
        <end position="143"/>
    </location>
</feature>
<reference evidence="3 4" key="1">
    <citation type="submission" date="2013-06" db="EMBL/GenBank/DDBJ databases">
        <title>Rumen cellulosomics: divergent fiber-degrading strategies revealed by comparative genome-wide analysis of six Ruminococcal strains.</title>
        <authorList>
            <person name="Dassa B."/>
            <person name="Borovok I."/>
            <person name="Lamed R."/>
            <person name="Flint H."/>
            <person name="Yeoman C.J."/>
            <person name="White B."/>
            <person name="Bayer E.A."/>
        </authorList>
    </citation>
    <scope>NUCLEOTIDE SEQUENCE [LARGE SCALE GENOMIC DNA]</scope>
    <source>
        <strain evidence="3 4">SY3</strain>
    </source>
</reference>
<evidence type="ECO:0000313" key="3">
    <source>
        <dbReference type="EMBL" id="EXM39031.1"/>
    </source>
</evidence>
<dbReference type="Proteomes" id="UP000021369">
    <property type="component" value="Unassembled WGS sequence"/>
</dbReference>
<feature type="region of interest" description="Disordered" evidence="1">
    <location>
        <begin position="1"/>
        <end position="21"/>
    </location>
</feature>
<feature type="domain" description="SH3b" evidence="2">
    <location>
        <begin position="151"/>
        <end position="215"/>
    </location>
</feature>
<accession>A0A011VUX9</accession>
<dbReference type="Gene3D" id="2.30.30.40">
    <property type="entry name" value="SH3 Domains"/>
    <property type="match status" value="1"/>
</dbReference>
<keyword evidence="3" id="KW-0378">Hydrolase</keyword>
<feature type="region of interest" description="Disordered" evidence="1">
    <location>
        <begin position="102"/>
        <end position="143"/>
    </location>
</feature>
<proteinExistence type="predicted"/>
<dbReference type="AlphaFoldDB" id="A0A011VUX9"/>
<dbReference type="InterPro" id="IPR011105">
    <property type="entry name" value="Cell_wall_hydrolase_SleB"/>
</dbReference>
<sequence length="375" mass="41234">MIEMKQKRSRAAKRNSAKPSVRKVGTLLGSSALCVLTVGTISVCGLLGRNAGAEAEIGRETKAANVNTTDTARDEGAYTALDTVTWRKASINEYEFGEVSAPETTAVTEAGKKTSSSRTETTTSATEKKTSKDSVKAETEQKTKNKVKSISKTFLYVESPVNLRAEPSKSAEALEVLDTDTRVVVDGCTDDGVWYSVRHGEIKGYAMAEYFTGKTPDSKKTEEKKDKESDEKEDKTVIKLEDKDSKNTVISYTDDEFEMLCYVLQGEVGNCSEASKIAVANVIINRVKSSQFPDTISAVLTAPEQFDAIYGYYYGTTVPTQNTRDCALRALQGEDNTNGATYYYAPRYCGGATSAWFETLQFCLEVDGQRYFKNW</sequence>
<feature type="compositionally biased region" description="Basic and acidic residues" evidence="1">
    <location>
        <begin position="216"/>
        <end position="236"/>
    </location>
</feature>
<evidence type="ECO:0000313" key="4">
    <source>
        <dbReference type="Proteomes" id="UP000021369"/>
    </source>
</evidence>
<dbReference type="SMART" id="SM00287">
    <property type="entry name" value="SH3b"/>
    <property type="match status" value="1"/>
</dbReference>
<dbReference type="GO" id="GO:0016787">
    <property type="term" value="F:hydrolase activity"/>
    <property type="evidence" value="ECO:0007669"/>
    <property type="project" value="UniProtKB-KW"/>
</dbReference>
<keyword evidence="4" id="KW-1185">Reference proteome</keyword>
<evidence type="ECO:0000259" key="2">
    <source>
        <dbReference type="SMART" id="SM00287"/>
    </source>
</evidence>
<feature type="compositionally biased region" description="Basic residues" evidence="1">
    <location>
        <begin position="7"/>
        <end position="16"/>
    </location>
</feature>
<dbReference type="Pfam" id="PF07486">
    <property type="entry name" value="Hydrolase_2"/>
    <property type="match status" value="1"/>
</dbReference>
<dbReference type="PATRIC" id="fig|1341156.4.peg.2357"/>
<dbReference type="EMBL" id="JEOB01000003">
    <property type="protein sequence ID" value="EXM39031.1"/>
    <property type="molecule type" value="Genomic_DNA"/>
</dbReference>